<sequence>MGISQLLPLLEKSTRSCSVSEFRGQTVAVDSYCWLHKGARSCALQLAKGEKTDAYVQYCVKYIDMLLSYDIKPVMVFDGRPLPAKAGTERKRRESKSQAWKQGMEYLRLGQSGDAYKSFCQCIDVTPQMALDVIKMCRKMKIDYIVAPYESDAQLAFLSIRNMVDCVISEDSDLLLFGCKRVLYKMDVHGHGRLVESDKIHVSLKFRRELYSFQKFRHACILSGCDYLDSLPGIGLKKAFKFVSMTNETNPSIFLERIPRYLNMKNLTVSEEYKENFLVADATFVHQVVFDTIKKTLTHLHEVGDNAQYCTNAGEIFDEAQAFQLAIGNLNPLNMERIDNWDHSERLRCASSIWSAQYSPPRKPMQRYKPSQNLLSKNIDLKTIETMKERNDEVVEKELEFYKSPVKVHVALIEHNSPESPPTPESQISPVLGNNPFIKKKISKFQVTKQNSRQKVISRFFSSDVVGIQGPSSSYGSSSASPVFTSESGYDERVVTSEDDVSSTVTSNGNSLEASSSGNLSLKVNVGGSSQTDTETTDTSDEPPQVECECILEEEDGTVSLAGTSTTLTSVENIPIEPPAKRRKFQVVPKGKKRSSNQPTIQDMFKKMRMN</sequence>
<evidence type="ECO:0000256" key="13">
    <source>
        <dbReference type="ARBA" id="ARBA00023204"/>
    </source>
</evidence>
<dbReference type="InterPro" id="IPR008918">
    <property type="entry name" value="HhH2"/>
</dbReference>
<dbReference type="CDD" id="cd09857">
    <property type="entry name" value="PIN_EXO1"/>
    <property type="match status" value="1"/>
</dbReference>
<evidence type="ECO:0000256" key="8">
    <source>
        <dbReference type="ARBA" id="ARBA00022801"/>
    </source>
</evidence>
<dbReference type="InterPro" id="IPR044752">
    <property type="entry name" value="PIN-like_EXO1"/>
</dbReference>
<evidence type="ECO:0000259" key="17">
    <source>
        <dbReference type="SMART" id="SM00484"/>
    </source>
</evidence>
<dbReference type="GO" id="GO:0017108">
    <property type="term" value="F:5'-flap endonuclease activity"/>
    <property type="evidence" value="ECO:0007669"/>
    <property type="project" value="TreeGrafter"/>
</dbReference>
<evidence type="ECO:0000256" key="1">
    <source>
        <dbReference type="ARBA" id="ARBA00004123"/>
    </source>
</evidence>
<dbReference type="Pfam" id="PF00867">
    <property type="entry name" value="XPG_I"/>
    <property type="match status" value="1"/>
</dbReference>
<dbReference type="SUPFAM" id="SSF47807">
    <property type="entry name" value="5' to 3' exonuclease, C-terminal subdomain"/>
    <property type="match status" value="1"/>
</dbReference>
<evidence type="ECO:0000256" key="9">
    <source>
        <dbReference type="ARBA" id="ARBA00022839"/>
    </source>
</evidence>
<dbReference type="CDD" id="cd09908">
    <property type="entry name" value="H3TH_EXO1"/>
    <property type="match status" value="1"/>
</dbReference>
<keyword evidence="10 15" id="KW-0460">Magnesium</keyword>
<dbReference type="InterPro" id="IPR037315">
    <property type="entry name" value="EXO1_H3TH"/>
</dbReference>
<gene>
    <name evidence="19" type="ORF">Zmor_003188</name>
</gene>
<dbReference type="SMART" id="SM00485">
    <property type="entry name" value="XPGN"/>
    <property type="match status" value="1"/>
</dbReference>
<keyword evidence="8 15" id="KW-0378">Hydrolase</keyword>
<comment type="function">
    <text evidence="15">5'-&gt;3' double-stranded DNA exonuclease which may also possess a cryptic 3'-&gt;5' double-stranded DNA exonuclease activity. Functions in DNA mismatch repair.</text>
</comment>
<keyword evidence="9 15" id="KW-0269">Exonuclease</keyword>
<dbReference type="EMBL" id="JALNTZ010000010">
    <property type="protein sequence ID" value="KAJ3639853.1"/>
    <property type="molecule type" value="Genomic_DNA"/>
</dbReference>
<evidence type="ECO:0000256" key="4">
    <source>
        <dbReference type="ARBA" id="ARBA00022722"/>
    </source>
</evidence>
<comment type="cofactor">
    <cofactor evidence="15">
        <name>Mg(2+)</name>
        <dbReference type="ChEBI" id="CHEBI:18420"/>
    </cofactor>
    <text evidence="15">Binds 2 magnesium ions per subunit. They probably participate in the reaction catalyzed by the enzyme. May bind an additional third magnesium ion after substrate binding.</text>
</comment>
<dbReference type="FunFam" id="3.40.50.1010:FF:000002">
    <property type="entry name" value="Exonuclease 1, putative"/>
    <property type="match status" value="1"/>
</dbReference>
<dbReference type="Gene3D" id="3.40.50.1010">
    <property type="entry name" value="5'-nuclease"/>
    <property type="match status" value="1"/>
</dbReference>
<feature type="region of interest" description="Disordered" evidence="16">
    <location>
        <begin position="584"/>
        <end position="611"/>
    </location>
</feature>
<evidence type="ECO:0000256" key="3">
    <source>
        <dbReference type="ARBA" id="ARBA00020324"/>
    </source>
</evidence>
<protein>
    <recommendedName>
        <fullName evidence="3 15">Exonuclease 1</fullName>
        <ecNumber evidence="15">3.1.-.-</ecNumber>
    </recommendedName>
</protein>
<dbReference type="FunFam" id="1.10.150.20:FF:000011">
    <property type="entry name" value="exonuclease 1"/>
    <property type="match status" value="1"/>
</dbReference>
<dbReference type="Gene3D" id="1.10.150.20">
    <property type="entry name" value="5' to 3' exonuclease, C-terminal subdomain"/>
    <property type="match status" value="1"/>
</dbReference>
<dbReference type="SUPFAM" id="SSF88723">
    <property type="entry name" value="PIN domain-like"/>
    <property type="match status" value="1"/>
</dbReference>
<dbReference type="InterPro" id="IPR006084">
    <property type="entry name" value="XPG/Rad2"/>
</dbReference>
<dbReference type="PRINTS" id="PR00853">
    <property type="entry name" value="XPGRADSUPER"/>
</dbReference>
<dbReference type="GO" id="GO:0006298">
    <property type="term" value="P:mismatch repair"/>
    <property type="evidence" value="ECO:0007669"/>
    <property type="project" value="TreeGrafter"/>
</dbReference>
<evidence type="ECO:0000256" key="5">
    <source>
        <dbReference type="ARBA" id="ARBA00022723"/>
    </source>
</evidence>
<feature type="domain" description="XPG-I" evidence="17">
    <location>
        <begin position="138"/>
        <end position="211"/>
    </location>
</feature>
<feature type="compositionally biased region" description="Low complexity" evidence="16">
    <location>
        <begin position="472"/>
        <end position="481"/>
    </location>
</feature>
<evidence type="ECO:0000256" key="7">
    <source>
        <dbReference type="ARBA" id="ARBA00022769"/>
    </source>
</evidence>
<keyword evidence="6 15" id="KW-0227">DNA damage</keyword>
<name>A0AA38HMD7_9CUCU</name>
<dbReference type="InterPro" id="IPR006086">
    <property type="entry name" value="XPG-I_dom"/>
</dbReference>
<reference evidence="19" key="1">
    <citation type="journal article" date="2023" name="G3 (Bethesda)">
        <title>Whole genome assemblies of Zophobas morio and Tenebrio molitor.</title>
        <authorList>
            <person name="Kaur S."/>
            <person name="Stinson S.A."/>
            <person name="diCenzo G.C."/>
        </authorList>
    </citation>
    <scope>NUCLEOTIDE SEQUENCE</scope>
    <source>
        <strain evidence="19">QUZm001</strain>
    </source>
</reference>
<evidence type="ECO:0000259" key="18">
    <source>
        <dbReference type="SMART" id="SM00485"/>
    </source>
</evidence>
<keyword evidence="7 15" id="KW-0228">DNA excision</keyword>
<proteinExistence type="inferred from homology"/>
<dbReference type="PANTHER" id="PTHR11081">
    <property type="entry name" value="FLAP ENDONUCLEASE FAMILY MEMBER"/>
    <property type="match status" value="1"/>
</dbReference>
<feature type="domain" description="XPG N-terminal" evidence="18">
    <location>
        <begin position="1"/>
        <end position="99"/>
    </location>
</feature>
<keyword evidence="5 15" id="KW-0479">Metal-binding</keyword>
<keyword evidence="11 15" id="KW-0267">Excision nuclease</keyword>
<evidence type="ECO:0000256" key="14">
    <source>
        <dbReference type="ARBA" id="ARBA00023242"/>
    </source>
</evidence>
<evidence type="ECO:0000256" key="16">
    <source>
        <dbReference type="SAM" id="MobiDB-lite"/>
    </source>
</evidence>
<evidence type="ECO:0000256" key="2">
    <source>
        <dbReference type="ARBA" id="ARBA00010563"/>
    </source>
</evidence>
<dbReference type="GO" id="GO:0005634">
    <property type="term" value="C:nucleus"/>
    <property type="evidence" value="ECO:0007669"/>
    <property type="project" value="UniProtKB-SubCell"/>
</dbReference>
<accession>A0AA38HMD7</accession>
<dbReference type="EC" id="3.1.-.-" evidence="15"/>
<dbReference type="GO" id="GO:0035312">
    <property type="term" value="F:5'-3' DNA exonuclease activity"/>
    <property type="evidence" value="ECO:0007669"/>
    <property type="project" value="UniProtKB-UniRule"/>
</dbReference>
<dbReference type="GO" id="GO:0006310">
    <property type="term" value="P:DNA recombination"/>
    <property type="evidence" value="ECO:0007669"/>
    <property type="project" value="TreeGrafter"/>
</dbReference>
<evidence type="ECO:0000256" key="15">
    <source>
        <dbReference type="RuleBase" id="RU910737"/>
    </source>
</evidence>
<dbReference type="AlphaFoldDB" id="A0AA38HMD7"/>
<feature type="compositionally biased region" description="Polar residues" evidence="16">
    <location>
        <begin position="508"/>
        <end position="522"/>
    </location>
</feature>
<comment type="subcellular location">
    <subcellularLocation>
        <location evidence="1 15">Nucleus</location>
    </subcellularLocation>
</comment>
<dbReference type="InterPro" id="IPR029060">
    <property type="entry name" value="PIN-like_dom_sf"/>
</dbReference>
<evidence type="ECO:0000256" key="6">
    <source>
        <dbReference type="ARBA" id="ARBA00022763"/>
    </source>
</evidence>
<organism evidence="19 20">
    <name type="scientific">Zophobas morio</name>
    <dbReference type="NCBI Taxonomy" id="2755281"/>
    <lineage>
        <taxon>Eukaryota</taxon>
        <taxon>Metazoa</taxon>
        <taxon>Ecdysozoa</taxon>
        <taxon>Arthropoda</taxon>
        <taxon>Hexapoda</taxon>
        <taxon>Insecta</taxon>
        <taxon>Pterygota</taxon>
        <taxon>Neoptera</taxon>
        <taxon>Endopterygota</taxon>
        <taxon>Coleoptera</taxon>
        <taxon>Polyphaga</taxon>
        <taxon>Cucujiformia</taxon>
        <taxon>Tenebrionidae</taxon>
        <taxon>Zophobas</taxon>
    </lineage>
</organism>
<feature type="compositionally biased region" description="Basic residues" evidence="16">
    <location>
        <begin position="584"/>
        <end position="595"/>
    </location>
</feature>
<keyword evidence="14 15" id="KW-0539">Nucleus</keyword>
<keyword evidence="13 15" id="KW-0234">DNA repair</keyword>
<evidence type="ECO:0000313" key="19">
    <source>
        <dbReference type="EMBL" id="KAJ3639853.1"/>
    </source>
</evidence>
<dbReference type="Proteomes" id="UP001168821">
    <property type="component" value="Unassembled WGS sequence"/>
</dbReference>
<evidence type="ECO:0000256" key="11">
    <source>
        <dbReference type="ARBA" id="ARBA00022881"/>
    </source>
</evidence>
<evidence type="ECO:0000256" key="10">
    <source>
        <dbReference type="ARBA" id="ARBA00022842"/>
    </source>
</evidence>
<evidence type="ECO:0000313" key="20">
    <source>
        <dbReference type="Proteomes" id="UP001168821"/>
    </source>
</evidence>
<dbReference type="GO" id="GO:0046872">
    <property type="term" value="F:metal ion binding"/>
    <property type="evidence" value="ECO:0007669"/>
    <property type="project" value="UniProtKB-UniRule"/>
</dbReference>
<comment type="caution">
    <text evidence="19">The sequence shown here is derived from an EMBL/GenBank/DDBJ whole genome shotgun (WGS) entry which is preliminary data.</text>
</comment>
<comment type="similarity">
    <text evidence="2 15">Belongs to the XPG/RAD2 endonuclease family. EXO1 subfamily.</text>
</comment>
<dbReference type="SMART" id="SM00484">
    <property type="entry name" value="XPGI"/>
    <property type="match status" value="1"/>
</dbReference>
<dbReference type="InterPro" id="IPR006085">
    <property type="entry name" value="XPG_DNA_repair_N"/>
</dbReference>
<keyword evidence="12 15" id="KW-0238">DNA-binding</keyword>
<feature type="region of interest" description="Disordered" evidence="16">
    <location>
        <begin position="471"/>
        <end position="544"/>
    </location>
</feature>
<dbReference type="InterPro" id="IPR036279">
    <property type="entry name" value="5-3_exonuclease_C_sf"/>
</dbReference>
<keyword evidence="4 15" id="KW-0540">Nuclease</keyword>
<evidence type="ECO:0000256" key="12">
    <source>
        <dbReference type="ARBA" id="ARBA00023125"/>
    </source>
</evidence>
<dbReference type="Pfam" id="PF00752">
    <property type="entry name" value="XPG_N"/>
    <property type="match status" value="1"/>
</dbReference>
<dbReference type="PANTHER" id="PTHR11081:SF8">
    <property type="entry name" value="EXONUCLEASE 1"/>
    <property type="match status" value="1"/>
</dbReference>
<keyword evidence="20" id="KW-1185">Reference proteome</keyword>
<dbReference type="GO" id="GO:0003677">
    <property type="term" value="F:DNA binding"/>
    <property type="evidence" value="ECO:0007669"/>
    <property type="project" value="UniProtKB-UniRule"/>
</dbReference>
<dbReference type="SMART" id="SM00279">
    <property type="entry name" value="HhH2"/>
    <property type="match status" value="1"/>
</dbReference>